<dbReference type="PANTHER" id="PTHR10039">
    <property type="entry name" value="AMELOGENIN"/>
    <property type="match status" value="1"/>
</dbReference>
<accession>A0A166R522</accession>
<dbReference type="SUPFAM" id="SSF52540">
    <property type="entry name" value="P-loop containing nucleoside triphosphate hydrolases"/>
    <property type="match status" value="1"/>
</dbReference>
<dbReference type="PROSITE" id="PS50297">
    <property type="entry name" value="ANK_REP_REGION"/>
    <property type="match status" value="2"/>
</dbReference>
<evidence type="ECO:0000313" key="5">
    <source>
        <dbReference type="Proteomes" id="UP000076552"/>
    </source>
</evidence>
<dbReference type="Pfam" id="PF12796">
    <property type="entry name" value="Ank_2"/>
    <property type="match status" value="1"/>
</dbReference>
<dbReference type="InterPro" id="IPR056884">
    <property type="entry name" value="NPHP3-like_N"/>
</dbReference>
<dbReference type="STRING" id="708197.A0A166R522"/>
<dbReference type="PROSITE" id="PS50088">
    <property type="entry name" value="ANK_REPEAT"/>
    <property type="match status" value="2"/>
</dbReference>
<feature type="repeat" description="ANK" evidence="2">
    <location>
        <begin position="852"/>
        <end position="884"/>
    </location>
</feature>
<dbReference type="AlphaFoldDB" id="A0A166R522"/>
<keyword evidence="1" id="KW-0677">Repeat</keyword>
<dbReference type="Gene3D" id="3.40.50.300">
    <property type="entry name" value="P-loop containing nucleotide triphosphate hydrolases"/>
    <property type="match status" value="1"/>
</dbReference>
<dbReference type="InterPro" id="IPR036770">
    <property type="entry name" value="Ankyrin_rpt-contain_sf"/>
</dbReference>
<dbReference type="EMBL" id="LFIV01000120">
    <property type="protein sequence ID" value="KZL68771.1"/>
    <property type="molecule type" value="Genomic_DNA"/>
</dbReference>
<keyword evidence="5" id="KW-1185">Reference proteome</keyword>
<dbReference type="SUPFAM" id="SSF48403">
    <property type="entry name" value="Ankyrin repeat"/>
    <property type="match status" value="1"/>
</dbReference>
<dbReference type="InterPro" id="IPR027417">
    <property type="entry name" value="P-loop_NTPase"/>
</dbReference>
<protein>
    <submittedName>
        <fullName evidence="4">Ankyrin repeat-containing protein</fullName>
    </submittedName>
</protein>
<evidence type="ECO:0000313" key="4">
    <source>
        <dbReference type="EMBL" id="KZL68771.1"/>
    </source>
</evidence>
<proteinExistence type="predicted"/>
<comment type="caution">
    <text evidence="4">The sequence shown here is derived from an EMBL/GenBank/DDBJ whole genome shotgun (WGS) entry which is preliminary data.</text>
</comment>
<evidence type="ECO:0000259" key="3">
    <source>
        <dbReference type="Pfam" id="PF24883"/>
    </source>
</evidence>
<dbReference type="Gene3D" id="1.25.40.20">
    <property type="entry name" value="Ankyrin repeat-containing domain"/>
    <property type="match status" value="1"/>
</dbReference>
<evidence type="ECO:0000256" key="2">
    <source>
        <dbReference type="PROSITE-ProRule" id="PRU00023"/>
    </source>
</evidence>
<evidence type="ECO:0000256" key="1">
    <source>
        <dbReference type="ARBA" id="ARBA00022737"/>
    </source>
</evidence>
<dbReference type="SMART" id="SM00248">
    <property type="entry name" value="ANK"/>
    <property type="match status" value="3"/>
</dbReference>
<dbReference type="PANTHER" id="PTHR10039:SF16">
    <property type="entry name" value="GPI INOSITOL-DEACYLASE"/>
    <property type="match status" value="1"/>
</dbReference>
<feature type="repeat" description="ANK" evidence="2">
    <location>
        <begin position="819"/>
        <end position="851"/>
    </location>
</feature>
<sequence length="931" mass="104383">LAQLAEAEKTESVLAIAQRLEKVQKSNSEKWGPSLDNLDQLFQELQEPINRASNDIEAIKDDLERHTRGRILKAISSIPHRLHHKTAKKGRLEGSGQWLLRKPAFRQWREASSSSVIWLHGIPGSGKTKLTSRIIDEIEDCENLTFFYCMRNPAEPQRGQCDQILASLVRQLAATRSNSAILPPIVARYEDALSGFTEFEDQHWTSHESREALVELMQEYPSVTIVLDALDEVQPEDRRELMDTLSWLLQNAPNLLKIFISSRDNYDISLHLQGSPNIYIEADDNAGDIEAFMFRWVALQIQSLRVLKLAADIQARLGVLPATLEESYWEVYQQINASGAHATNLATFTFRWLMYAKRTESIEDFAAIASSYLSEGGSKYTVEEVIDVCSNLVVQRSGTESFEFAHLSVREFLESVHRRGVDLFLSTPSNSSLASACIQHIKLEVEKELATWKEEPVADAAGGPVPKITSLLQHYTTLNWYLHVQDSNENGRLEHLSKLLQTFILGEDGSGRLSRSFRSWWQMLPTEEKKSLGDTGTEPSNDHVAYPRKLVRMVCVLGCPETVELVCKYRRLTLNDGKSEGLLVNDQSASWLEDLLDAFRYVVRRLVIRDEMEVVDCIGRYLLETARAGTSSPLVIAVELDSLNAVRRLLHQEHGGVAVEALAVVNAARRDSIQALQLLIDHDKTAIQQAGQEAVRASVAFDSVQERKEQDGIEVVTALLDNDVPISSGDELIFRATAVNHPALVQLLLNRGIGMGAISQALVLSISDGNDEITELLLHHGAKKTDSFAVIRALKQDTPTTAVRLIRAGYAYRGRYLEKARTALHYAAEKGFPEVAAILLERNTPMDLFDRDRKTPLHLAAEKGRHDCVQLLLKAGADVLIEDGAGNIALDLAERKGFEKTANSIRGHMEQMLEDLKEKQKHRRDIQHQDT</sequence>
<keyword evidence="2" id="KW-0040">ANK repeat</keyword>
<feature type="non-terminal residue" evidence="4">
    <location>
        <position position="1"/>
    </location>
</feature>
<name>A0A166R522_9PEZI</name>
<feature type="domain" description="Nephrocystin 3-like N-terminal" evidence="3">
    <location>
        <begin position="94"/>
        <end position="263"/>
    </location>
</feature>
<gene>
    <name evidence="4" type="ORF">CT0861_09996</name>
</gene>
<dbReference type="Proteomes" id="UP000076552">
    <property type="component" value="Unassembled WGS sequence"/>
</dbReference>
<dbReference type="Pfam" id="PF24883">
    <property type="entry name" value="NPHP3_N"/>
    <property type="match status" value="1"/>
</dbReference>
<dbReference type="InterPro" id="IPR002110">
    <property type="entry name" value="Ankyrin_rpt"/>
</dbReference>
<reference evidence="4 5" key="1">
    <citation type="submission" date="2015-06" db="EMBL/GenBank/DDBJ databases">
        <title>Survival trade-offs in plant roots during colonization by closely related pathogenic and mutualistic fungi.</title>
        <authorList>
            <person name="Hacquard S."/>
            <person name="Kracher B."/>
            <person name="Hiruma K."/>
            <person name="Weinman A."/>
            <person name="Muench P."/>
            <person name="Garrido Oter R."/>
            <person name="Ver Loren van Themaat E."/>
            <person name="Dallerey J.-F."/>
            <person name="Damm U."/>
            <person name="Henrissat B."/>
            <person name="Lespinet O."/>
            <person name="Thon M."/>
            <person name="Kemen E."/>
            <person name="McHardy A.C."/>
            <person name="Schulze-Lefert P."/>
            <person name="O'Connell R.J."/>
        </authorList>
    </citation>
    <scope>NUCLEOTIDE SEQUENCE [LARGE SCALE GENOMIC DNA]</scope>
    <source>
        <strain evidence="4 5">0861</strain>
    </source>
</reference>
<organism evidence="4 5">
    <name type="scientific">Colletotrichum tofieldiae</name>
    <dbReference type="NCBI Taxonomy" id="708197"/>
    <lineage>
        <taxon>Eukaryota</taxon>
        <taxon>Fungi</taxon>
        <taxon>Dikarya</taxon>
        <taxon>Ascomycota</taxon>
        <taxon>Pezizomycotina</taxon>
        <taxon>Sordariomycetes</taxon>
        <taxon>Hypocreomycetidae</taxon>
        <taxon>Glomerellales</taxon>
        <taxon>Glomerellaceae</taxon>
        <taxon>Colletotrichum</taxon>
        <taxon>Colletotrichum spaethianum species complex</taxon>
    </lineage>
</organism>